<evidence type="ECO:0000313" key="2">
    <source>
        <dbReference type="EMBL" id="GID77540.1"/>
    </source>
</evidence>
<dbReference type="InterPro" id="IPR025591">
    <property type="entry name" value="RloB"/>
</dbReference>
<evidence type="ECO:0008006" key="4">
    <source>
        <dbReference type="Google" id="ProtNLM"/>
    </source>
</evidence>
<accession>A0ABQ3YC12</accession>
<organism evidence="2 3">
    <name type="scientific">Paractinoplanes deccanensis</name>
    <dbReference type="NCBI Taxonomy" id="113561"/>
    <lineage>
        <taxon>Bacteria</taxon>
        <taxon>Bacillati</taxon>
        <taxon>Actinomycetota</taxon>
        <taxon>Actinomycetes</taxon>
        <taxon>Micromonosporales</taxon>
        <taxon>Micromonosporaceae</taxon>
        <taxon>Paractinoplanes</taxon>
    </lineage>
</organism>
<name>A0ABQ3YC12_9ACTN</name>
<dbReference type="Pfam" id="PF13707">
    <property type="entry name" value="RloB"/>
    <property type="match status" value="1"/>
</dbReference>
<keyword evidence="3" id="KW-1185">Reference proteome</keyword>
<comment type="caution">
    <text evidence="2">The sequence shown here is derived from an EMBL/GenBank/DDBJ whole genome shotgun (WGS) entry which is preliminary data.</text>
</comment>
<gene>
    <name evidence="2" type="ORF">Ade02nite_61810</name>
</gene>
<sequence length="212" mass="23671">MGRKSQTPKPLRRRVAVRAPRKTLLVFCVGERTEPDYLAALRSQREIRDVASVDIQIEMATTGSAPLTLVRAAVAAKAKAAREQAEIDEVWCLFDVEWPRNHPHLNEAITLAAQNDIRLAVSNPCFEIWLALHFADHGAWVDNGGARQLRRKHDGQLDKGLNGSLYMPHRHAAAARAARLDERHRRDGTAFPDNNPSSGMHLLLASVERNGR</sequence>
<evidence type="ECO:0000313" key="3">
    <source>
        <dbReference type="Proteomes" id="UP000609879"/>
    </source>
</evidence>
<reference evidence="2 3" key="1">
    <citation type="submission" date="2021-01" db="EMBL/GenBank/DDBJ databases">
        <title>Whole genome shotgun sequence of Actinoplanes deccanensis NBRC 13994.</title>
        <authorList>
            <person name="Komaki H."/>
            <person name="Tamura T."/>
        </authorList>
    </citation>
    <scope>NUCLEOTIDE SEQUENCE [LARGE SCALE GENOMIC DNA]</scope>
    <source>
        <strain evidence="2 3">NBRC 13994</strain>
    </source>
</reference>
<protein>
    <recommendedName>
        <fullName evidence="4">RloB-like protein</fullName>
    </recommendedName>
</protein>
<feature type="region of interest" description="Disordered" evidence="1">
    <location>
        <begin position="182"/>
        <end position="212"/>
    </location>
</feature>
<proteinExistence type="predicted"/>
<evidence type="ECO:0000256" key="1">
    <source>
        <dbReference type="SAM" id="MobiDB-lite"/>
    </source>
</evidence>
<dbReference type="Proteomes" id="UP000609879">
    <property type="component" value="Unassembled WGS sequence"/>
</dbReference>
<dbReference type="EMBL" id="BOMI01000123">
    <property type="protein sequence ID" value="GID77540.1"/>
    <property type="molecule type" value="Genomic_DNA"/>
</dbReference>